<reference evidence="1 2" key="1">
    <citation type="submission" date="2017-08" db="EMBL/GenBank/DDBJ databases">
        <title>Multipartite genome sequences of Sinorhizobium species nodulating soybeans.</title>
        <authorList>
            <person name="Tian C.F."/>
        </authorList>
    </citation>
    <scope>NUCLEOTIDE SEQUENCE [LARGE SCALE GENOMIC DNA]</scope>
    <source>
        <strain evidence="1 2">CCBAU 05684</strain>
    </source>
</reference>
<dbReference type="KEGG" id="esj:SJ05684_c26460"/>
<dbReference type="Proteomes" id="UP000217211">
    <property type="component" value="Chromosome"/>
</dbReference>
<evidence type="ECO:0000313" key="2">
    <source>
        <dbReference type="Proteomes" id="UP000217211"/>
    </source>
</evidence>
<dbReference type="EMBL" id="CP023067">
    <property type="protein sequence ID" value="ASY64079.1"/>
    <property type="molecule type" value="Genomic_DNA"/>
</dbReference>
<evidence type="ECO:0000313" key="1">
    <source>
        <dbReference type="EMBL" id="ASY64079.1"/>
    </source>
</evidence>
<keyword evidence="2" id="KW-1185">Reference proteome</keyword>
<protein>
    <submittedName>
        <fullName evidence="1">Uncharacterized protein</fullName>
    </submittedName>
</protein>
<gene>
    <name evidence="1" type="ORF">SJ05684_c26460</name>
</gene>
<proteinExistence type="predicted"/>
<sequence length="37" mass="4127">MPPSASARKSKPIFGKLDALIERVTATFARLKRRAEL</sequence>
<accession>A0A249PFP9</accession>
<name>A0A249PFP9_9HYPH</name>
<dbReference type="AlphaFoldDB" id="A0A249PFP9"/>
<organism evidence="1 2">
    <name type="scientific">Sinorhizobium sojae CCBAU 05684</name>
    <dbReference type="NCBI Taxonomy" id="716928"/>
    <lineage>
        <taxon>Bacteria</taxon>
        <taxon>Pseudomonadati</taxon>
        <taxon>Pseudomonadota</taxon>
        <taxon>Alphaproteobacteria</taxon>
        <taxon>Hyphomicrobiales</taxon>
        <taxon>Rhizobiaceae</taxon>
        <taxon>Sinorhizobium/Ensifer group</taxon>
        <taxon>Sinorhizobium</taxon>
    </lineage>
</organism>